<keyword evidence="8" id="KW-0807">Transducer</keyword>
<proteinExistence type="predicted"/>
<reference evidence="11" key="1">
    <citation type="submission" date="2023-01" db="EMBL/GenBank/DDBJ databases">
        <title>Genome assembly of the deep-sea coral Lophelia pertusa.</title>
        <authorList>
            <person name="Herrera S."/>
            <person name="Cordes E."/>
        </authorList>
    </citation>
    <scope>NUCLEOTIDE SEQUENCE</scope>
    <source>
        <strain evidence="11">USNM1676648</strain>
        <tissue evidence="11">Polyp</tissue>
    </source>
</reference>
<evidence type="ECO:0000313" key="11">
    <source>
        <dbReference type="EMBL" id="KAJ7335981.1"/>
    </source>
</evidence>
<feature type="transmembrane region" description="Helical" evidence="9">
    <location>
        <begin position="154"/>
        <end position="180"/>
    </location>
</feature>
<comment type="caution">
    <text evidence="11">The sequence shown here is derived from an EMBL/GenBank/DDBJ whole genome shotgun (WGS) entry which is preliminary data.</text>
</comment>
<dbReference type="PANTHER" id="PTHR24249:SF372">
    <property type="entry name" value="G-PROTEIN COUPLED RECEPTORS FAMILY 1 PROFILE DOMAIN-CONTAINING PROTEIN"/>
    <property type="match status" value="1"/>
</dbReference>
<feature type="domain" description="G-protein coupled receptors family 1 profile" evidence="10">
    <location>
        <begin position="62"/>
        <end position="309"/>
    </location>
</feature>
<dbReference type="EMBL" id="MU827783">
    <property type="protein sequence ID" value="KAJ7335981.1"/>
    <property type="molecule type" value="Genomic_DNA"/>
</dbReference>
<accession>A0A9W9YGN5</accession>
<evidence type="ECO:0000256" key="1">
    <source>
        <dbReference type="ARBA" id="ARBA00004651"/>
    </source>
</evidence>
<keyword evidence="2" id="KW-1003">Cell membrane</keyword>
<evidence type="ECO:0000256" key="3">
    <source>
        <dbReference type="ARBA" id="ARBA00022692"/>
    </source>
</evidence>
<dbReference type="AlphaFoldDB" id="A0A9W9YGN5"/>
<feature type="transmembrane region" description="Helical" evidence="9">
    <location>
        <begin position="200"/>
        <end position="223"/>
    </location>
</feature>
<dbReference type="SUPFAM" id="SSF81321">
    <property type="entry name" value="Family A G protein-coupled receptor-like"/>
    <property type="match status" value="1"/>
</dbReference>
<feature type="transmembrane region" description="Helical" evidence="9">
    <location>
        <begin position="82"/>
        <end position="103"/>
    </location>
</feature>
<keyword evidence="6 9" id="KW-0472">Membrane</keyword>
<dbReference type="OrthoDB" id="10042731at2759"/>
<evidence type="ECO:0000256" key="2">
    <source>
        <dbReference type="ARBA" id="ARBA00022475"/>
    </source>
</evidence>
<keyword evidence="5" id="KW-0297">G-protein coupled receptor</keyword>
<dbReference type="GO" id="GO:0005886">
    <property type="term" value="C:plasma membrane"/>
    <property type="evidence" value="ECO:0007669"/>
    <property type="project" value="UniProtKB-SubCell"/>
</dbReference>
<dbReference type="Gene3D" id="1.20.1070.10">
    <property type="entry name" value="Rhodopsin 7-helix transmembrane proteins"/>
    <property type="match status" value="1"/>
</dbReference>
<comment type="subcellular location">
    <subcellularLocation>
        <location evidence="1">Cell membrane</location>
        <topology evidence="1">Multi-pass membrane protein</topology>
    </subcellularLocation>
</comment>
<gene>
    <name evidence="11" type="ORF">OS493_013347</name>
</gene>
<dbReference type="PROSITE" id="PS50262">
    <property type="entry name" value="G_PROTEIN_RECEP_F1_2"/>
    <property type="match status" value="1"/>
</dbReference>
<evidence type="ECO:0000256" key="9">
    <source>
        <dbReference type="SAM" id="Phobius"/>
    </source>
</evidence>
<feature type="transmembrane region" description="Helical" evidence="9">
    <location>
        <begin position="289"/>
        <end position="311"/>
    </location>
</feature>
<evidence type="ECO:0000256" key="7">
    <source>
        <dbReference type="ARBA" id="ARBA00023170"/>
    </source>
</evidence>
<keyword evidence="12" id="KW-1185">Reference proteome</keyword>
<keyword evidence="4 9" id="KW-1133">Transmembrane helix</keyword>
<feature type="transmembrane region" description="Helical" evidence="9">
    <location>
        <begin position="50"/>
        <end position="70"/>
    </location>
</feature>
<dbReference type="InterPro" id="IPR000276">
    <property type="entry name" value="GPCR_Rhodpsn"/>
</dbReference>
<evidence type="ECO:0000256" key="4">
    <source>
        <dbReference type="ARBA" id="ARBA00022989"/>
    </source>
</evidence>
<evidence type="ECO:0000256" key="8">
    <source>
        <dbReference type="ARBA" id="ARBA00023224"/>
    </source>
</evidence>
<dbReference type="InterPro" id="IPR050569">
    <property type="entry name" value="TAAR"/>
</dbReference>
<feature type="transmembrane region" description="Helical" evidence="9">
    <location>
        <begin position="123"/>
        <end position="142"/>
    </location>
</feature>
<organism evidence="11 12">
    <name type="scientific">Desmophyllum pertusum</name>
    <dbReference type="NCBI Taxonomy" id="174260"/>
    <lineage>
        <taxon>Eukaryota</taxon>
        <taxon>Metazoa</taxon>
        <taxon>Cnidaria</taxon>
        <taxon>Anthozoa</taxon>
        <taxon>Hexacorallia</taxon>
        <taxon>Scleractinia</taxon>
        <taxon>Caryophylliina</taxon>
        <taxon>Caryophylliidae</taxon>
        <taxon>Desmophyllum</taxon>
    </lineage>
</organism>
<dbReference type="CDD" id="cd00637">
    <property type="entry name" value="7tm_classA_rhodopsin-like"/>
    <property type="match status" value="1"/>
</dbReference>
<evidence type="ECO:0000259" key="10">
    <source>
        <dbReference type="PROSITE" id="PS50262"/>
    </source>
</evidence>
<evidence type="ECO:0000256" key="6">
    <source>
        <dbReference type="ARBA" id="ARBA00023136"/>
    </source>
</evidence>
<protein>
    <recommendedName>
        <fullName evidence="10">G-protein coupled receptors family 1 profile domain-containing protein</fullName>
    </recommendedName>
</protein>
<dbReference type="GO" id="GO:0004930">
    <property type="term" value="F:G protein-coupled receptor activity"/>
    <property type="evidence" value="ECO:0007669"/>
    <property type="project" value="UniProtKB-KW"/>
</dbReference>
<dbReference type="InterPro" id="IPR017452">
    <property type="entry name" value="GPCR_Rhodpsn_7TM"/>
</dbReference>
<feature type="transmembrane region" description="Helical" evidence="9">
    <location>
        <begin position="257"/>
        <end position="277"/>
    </location>
</feature>
<evidence type="ECO:0000313" key="12">
    <source>
        <dbReference type="Proteomes" id="UP001163046"/>
    </source>
</evidence>
<keyword evidence="7" id="KW-0675">Receptor</keyword>
<sequence length="346" mass="39010">MNDSQTHPQGAFTTMTLNITPQALNSAPSDGSPPHTNRSLVVSFSAKEDIPPIALGILILLANGLVLILVARNKHLRTITNLLLCSLALSDLLTGLVSIPLAMMCNLLRQSGICVADDQMLRFTSVSIVCHLVAVSIDRYLAIIHSLRYKAIVTLPRCVSVLLCTWTLSAAMALVQLSWMDPVNHDIYQDPPHDVVRNENIYDVTSLLVFFLAPLVCMVFVYAKIFCEVSRQIDLLQKQSIPGWQEEKKLKYAERKAVTIFAVMLLVYTVGWLPYFALRLNRLDHLHPLVVHISMWLRFLTSFLNPCLYIFGKRDFREALKCMRRKSETSHEYGYMIPLDRLGALG</sequence>
<dbReference type="Proteomes" id="UP001163046">
    <property type="component" value="Unassembled WGS sequence"/>
</dbReference>
<evidence type="ECO:0000256" key="5">
    <source>
        <dbReference type="ARBA" id="ARBA00023040"/>
    </source>
</evidence>
<name>A0A9W9YGN5_9CNID</name>
<dbReference type="PRINTS" id="PR00237">
    <property type="entry name" value="GPCRRHODOPSN"/>
</dbReference>
<dbReference type="Pfam" id="PF00001">
    <property type="entry name" value="7tm_1"/>
    <property type="match status" value="1"/>
</dbReference>
<dbReference type="PANTHER" id="PTHR24249">
    <property type="entry name" value="HISTAMINE RECEPTOR-RELATED G-PROTEIN COUPLED RECEPTOR"/>
    <property type="match status" value="1"/>
</dbReference>
<keyword evidence="3 9" id="KW-0812">Transmembrane</keyword>